<dbReference type="SUPFAM" id="SSF54001">
    <property type="entry name" value="Cysteine proteinases"/>
    <property type="match status" value="1"/>
</dbReference>
<dbReference type="SMART" id="SM00460">
    <property type="entry name" value="TGc"/>
    <property type="match status" value="1"/>
</dbReference>
<dbReference type="EMBL" id="BAABDJ010000007">
    <property type="protein sequence ID" value="GAA4003334.1"/>
    <property type="molecule type" value="Genomic_DNA"/>
</dbReference>
<dbReference type="Gene3D" id="3.10.620.30">
    <property type="match status" value="1"/>
</dbReference>
<keyword evidence="3" id="KW-1185">Reference proteome</keyword>
<dbReference type="InterPro" id="IPR002931">
    <property type="entry name" value="Transglutaminase-like"/>
</dbReference>
<evidence type="ECO:0000313" key="3">
    <source>
        <dbReference type="Proteomes" id="UP001500567"/>
    </source>
</evidence>
<comment type="caution">
    <text evidence="2">The sequence shown here is derived from an EMBL/GenBank/DDBJ whole genome shotgun (WGS) entry which is preliminary data.</text>
</comment>
<sequence>MRLFIAMTSFFYRCVLLALLAWAELTQPVRAQGSKPKPRPALPVPYQAVDARMRQVPDSSARTVGGLARFITASFPTEGDRARAAFVWVARHIRYDVDNMFVLEYEREPAVVVQETLDQRRGVCRHYAELYAALANQVGVLTYVVPGYTSLRDAVGHAWCASRIAGQWQLLDPTWAAGRVENNRFVCKLNNDYFRVAPKVFIGSHMPFDPLWQLLPAPRTPQQFQQGLTPAAPHPAFAFADSVAMYTQQSAKQRLRATNRRIEQNGVKSGLIFTHLANNRSREENLHLDTYNAALSEYNQAAAQFNAFIDFFNRQFQPRQTDAELRLLLPPVLAHIGRAQELMAAVHTRNPAHLEAMRGFETSLREAETKLHNYQAFLDRYLSTNKLLRPALFMNFSTIGGRNEMMR</sequence>
<dbReference type="InterPro" id="IPR038765">
    <property type="entry name" value="Papain-like_cys_pep_sf"/>
</dbReference>
<dbReference type="InterPro" id="IPR052557">
    <property type="entry name" value="CAP/Cytokinesis_protein"/>
</dbReference>
<reference evidence="3" key="1">
    <citation type="journal article" date="2019" name="Int. J. Syst. Evol. Microbiol.">
        <title>The Global Catalogue of Microorganisms (GCM) 10K type strain sequencing project: providing services to taxonomists for standard genome sequencing and annotation.</title>
        <authorList>
            <consortium name="The Broad Institute Genomics Platform"/>
            <consortium name="The Broad Institute Genome Sequencing Center for Infectious Disease"/>
            <person name="Wu L."/>
            <person name="Ma J."/>
        </authorList>
    </citation>
    <scope>NUCLEOTIDE SEQUENCE [LARGE SCALE GENOMIC DNA]</scope>
    <source>
        <strain evidence="3">JCM 17224</strain>
    </source>
</reference>
<dbReference type="PANTHER" id="PTHR46333:SF2">
    <property type="entry name" value="CYTOKINESIS PROTEIN 3"/>
    <property type="match status" value="1"/>
</dbReference>
<proteinExistence type="predicted"/>
<accession>A0ABP7RWM8</accession>
<dbReference type="Pfam" id="PF01841">
    <property type="entry name" value="Transglut_core"/>
    <property type="match status" value="1"/>
</dbReference>
<evidence type="ECO:0000259" key="1">
    <source>
        <dbReference type="SMART" id="SM00460"/>
    </source>
</evidence>
<feature type="domain" description="Transglutaminase-like" evidence="1">
    <location>
        <begin position="116"/>
        <end position="175"/>
    </location>
</feature>
<name>A0ABP7RWM8_9BACT</name>
<gene>
    <name evidence="2" type="ORF">GCM10022408_13610</name>
</gene>
<protein>
    <recommendedName>
        <fullName evidence="1">Transglutaminase-like domain-containing protein</fullName>
    </recommendedName>
</protein>
<organism evidence="2 3">
    <name type="scientific">Hymenobacter fastidiosus</name>
    <dbReference type="NCBI Taxonomy" id="486264"/>
    <lineage>
        <taxon>Bacteria</taxon>
        <taxon>Pseudomonadati</taxon>
        <taxon>Bacteroidota</taxon>
        <taxon>Cytophagia</taxon>
        <taxon>Cytophagales</taxon>
        <taxon>Hymenobacteraceae</taxon>
        <taxon>Hymenobacter</taxon>
    </lineage>
</organism>
<evidence type="ECO:0000313" key="2">
    <source>
        <dbReference type="EMBL" id="GAA4003334.1"/>
    </source>
</evidence>
<dbReference type="PANTHER" id="PTHR46333">
    <property type="entry name" value="CYTOKINESIS PROTEIN 3"/>
    <property type="match status" value="1"/>
</dbReference>
<dbReference type="Proteomes" id="UP001500567">
    <property type="component" value="Unassembled WGS sequence"/>
</dbReference>